<sequence>MMAESSTWRPFLSIEFSNFEYIQKVFTAIMSKKIPRSDKYRDEIVKMEEGGLHSHEQDVRDRGLLSASTHRHRKSRDRRSPTPSNMAKASSGSAAQRHNPKKEHSHGPEE</sequence>
<name>A0A9W9PLX6_9EURO</name>
<evidence type="ECO:0000313" key="2">
    <source>
        <dbReference type="EMBL" id="KAJ5299530.1"/>
    </source>
</evidence>
<gene>
    <name evidence="2" type="ORF">N7476_011087</name>
</gene>
<accession>A0A9W9PLX6</accession>
<feature type="region of interest" description="Disordered" evidence="1">
    <location>
        <begin position="48"/>
        <end position="110"/>
    </location>
</feature>
<comment type="caution">
    <text evidence="2">The sequence shown here is derived from an EMBL/GenBank/DDBJ whole genome shotgun (WGS) entry which is preliminary data.</text>
</comment>
<dbReference type="EMBL" id="JAPZBO010000010">
    <property type="protein sequence ID" value="KAJ5299530.1"/>
    <property type="molecule type" value="Genomic_DNA"/>
</dbReference>
<keyword evidence="3" id="KW-1185">Reference proteome</keyword>
<proteinExistence type="predicted"/>
<reference evidence="2" key="1">
    <citation type="submission" date="2022-12" db="EMBL/GenBank/DDBJ databases">
        <authorList>
            <person name="Petersen C."/>
        </authorList>
    </citation>
    <scope>NUCLEOTIDE SEQUENCE</scope>
    <source>
        <strain evidence="2">IBT 21472</strain>
    </source>
</reference>
<evidence type="ECO:0000313" key="3">
    <source>
        <dbReference type="Proteomes" id="UP001147746"/>
    </source>
</evidence>
<protein>
    <submittedName>
        <fullName evidence="2">Uncharacterized protein</fullName>
    </submittedName>
</protein>
<organism evidence="2 3">
    <name type="scientific">Penicillium atrosanguineum</name>
    <dbReference type="NCBI Taxonomy" id="1132637"/>
    <lineage>
        <taxon>Eukaryota</taxon>
        <taxon>Fungi</taxon>
        <taxon>Dikarya</taxon>
        <taxon>Ascomycota</taxon>
        <taxon>Pezizomycotina</taxon>
        <taxon>Eurotiomycetes</taxon>
        <taxon>Eurotiomycetidae</taxon>
        <taxon>Eurotiales</taxon>
        <taxon>Aspergillaceae</taxon>
        <taxon>Penicillium</taxon>
    </lineage>
</organism>
<reference evidence="2" key="2">
    <citation type="journal article" date="2023" name="IMA Fungus">
        <title>Comparative genomic study of the Penicillium genus elucidates a diverse pangenome and 15 lateral gene transfer events.</title>
        <authorList>
            <person name="Petersen C."/>
            <person name="Sorensen T."/>
            <person name="Nielsen M.R."/>
            <person name="Sondergaard T.E."/>
            <person name="Sorensen J.L."/>
            <person name="Fitzpatrick D.A."/>
            <person name="Frisvad J.C."/>
            <person name="Nielsen K.L."/>
        </authorList>
    </citation>
    <scope>NUCLEOTIDE SEQUENCE</scope>
    <source>
        <strain evidence="2">IBT 21472</strain>
    </source>
</reference>
<evidence type="ECO:0000256" key="1">
    <source>
        <dbReference type="SAM" id="MobiDB-lite"/>
    </source>
</evidence>
<dbReference type="AlphaFoldDB" id="A0A9W9PLX6"/>
<feature type="compositionally biased region" description="Polar residues" evidence="1">
    <location>
        <begin position="81"/>
        <end position="96"/>
    </location>
</feature>
<feature type="compositionally biased region" description="Basic and acidic residues" evidence="1">
    <location>
        <begin position="48"/>
        <end position="63"/>
    </location>
</feature>
<dbReference type="Proteomes" id="UP001147746">
    <property type="component" value="Unassembled WGS sequence"/>
</dbReference>